<dbReference type="InterPro" id="IPR013783">
    <property type="entry name" value="Ig-like_fold"/>
</dbReference>
<dbReference type="EMBL" id="QSKO01000005">
    <property type="protein sequence ID" value="RHE76526.1"/>
    <property type="molecule type" value="Genomic_DNA"/>
</dbReference>
<keyword evidence="2" id="KW-0732">Signal</keyword>
<evidence type="ECO:0000313" key="8">
    <source>
        <dbReference type="Proteomes" id="UP000284242"/>
    </source>
</evidence>
<reference evidence="7 8" key="1">
    <citation type="submission" date="2018-08" db="EMBL/GenBank/DDBJ databases">
        <title>A genome reference for cultivated species of the human gut microbiota.</title>
        <authorList>
            <person name="Zou Y."/>
            <person name="Xue W."/>
            <person name="Luo G."/>
        </authorList>
    </citation>
    <scope>NUCLEOTIDE SEQUENCE [LARGE SCALE GENOMIC DNA]</scope>
    <source>
        <strain evidence="4 8">AF21-24</strain>
        <strain evidence="6 7">AM27-32LB</strain>
        <strain evidence="5 9">AM29-25AC</strain>
    </source>
</reference>
<gene>
    <name evidence="6" type="ORF">DW723_05470</name>
    <name evidence="5" type="ORF">DW767_03800</name>
    <name evidence="4" type="ORF">DWX77_00990</name>
</gene>
<feature type="region of interest" description="Disordered" evidence="1">
    <location>
        <begin position="104"/>
        <end position="196"/>
    </location>
</feature>
<evidence type="ECO:0000313" key="5">
    <source>
        <dbReference type="EMBL" id="RHE14915.1"/>
    </source>
</evidence>
<evidence type="ECO:0000256" key="2">
    <source>
        <dbReference type="SAM" id="SignalP"/>
    </source>
</evidence>
<evidence type="ECO:0000313" key="7">
    <source>
        <dbReference type="Proteomes" id="UP000283928"/>
    </source>
</evidence>
<accession>A0A396G2Y2</accession>
<evidence type="ECO:0000313" key="6">
    <source>
        <dbReference type="EMBL" id="RHE76526.1"/>
    </source>
</evidence>
<feature type="compositionally biased region" description="Basic and acidic residues" evidence="1">
    <location>
        <begin position="139"/>
        <end position="155"/>
    </location>
</feature>
<sequence>MSKKWVALLLVACVALAGGVVYVRMNADTKGPEIIISDNAGTLYRPDMNNEELLAGVTATDDKDGDVSPSLTVESVYEVDDTHVIITYTAKDSSNNITKQKYEMEMDSSSAPKNSNDNSGFGEKTDDADAEATTGVDTEQSKESETMADSDKSSDAGDNSSVEEDEREGTPTPTPEVDEAAAEKEKQEAEADAMPAQNPRIYLSDYLIKVPVGTSVDLLSYVSEIKDDSDDVYTLWRKVQITGEVNSAVPGTYKCTYYVIDSQNNISNNAVLTVIVE</sequence>
<dbReference type="Proteomes" id="UP000284242">
    <property type="component" value="Unassembled WGS sequence"/>
</dbReference>
<evidence type="ECO:0000313" key="4">
    <source>
        <dbReference type="EMBL" id="RGS76301.1"/>
    </source>
</evidence>
<protein>
    <submittedName>
        <fullName evidence="4">DUF5011 domain-containing protein</fullName>
    </submittedName>
</protein>
<name>A0A396G2Y2_9FIRM</name>
<dbReference type="AlphaFoldDB" id="A0A396G2Y2"/>
<evidence type="ECO:0000256" key="1">
    <source>
        <dbReference type="SAM" id="MobiDB-lite"/>
    </source>
</evidence>
<feature type="chain" id="PRO_5038231207" evidence="2">
    <location>
        <begin position="18"/>
        <end position="277"/>
    </location>
</feature>
<evidence type="ECO:0000259" key="3">
    <source>
        <dbReference type="Pfam" id="PF16403"/>
    </source>
</evidence>
<feature type="signal peptide" evidence="2">
    <location>
        <begin position="1"/>
        <end position="17"/>
    </location>
</feature>
<dbReference type="RefSeq" id="WP_117638534.1">
    <property type="nucleotide sequence ID" value="NZ_JAQEBC010000004.1"/>
</dbReference>
<dbReference type="EMBL" id="QRVV01000001">
    <property type="protein sequence ID" value="RGS76301.1"/>
    <property type="molecule type" value="Genomic_DNA"/>
</dbReference>
<dbReference type="Gene3D" id="2.60.40.10">
    <property type="entry name" value="Immunoglobulins"/>
    <property type="match status" value="2"/>
</dbReference>
<feature type="domain" description="Pesticidal crystal protein Cry22Aa Ig-like" evidence="3">
    <location>
        <begin position="208"/>
        <end position="274"/>
    </location>
</feature>
<dbReference type="Pfam" id="PF16403">
    <property type="entry name" value="Bact_surface_Ig-like"/>
    <property type="match status" value="1"/>
</dbReference>
<evidence type="ECO:0000313" key="9">
    <source>
        <dbReference type="Proteomes" id="UP000284644"/>
    </source>
</evidence>
<dbReference type="Proteomes" id="UP000284644">
    <property type="component" value="Unassembled WGS sequence"/>
</dbReference>
<proteinExistence type="predicted"/>
<comment type="caution">
    <text evidence="4">The sequence shown here is derived from an EMBL/GenBank/DDBJ whole genome shotgun (WGS) entry which is preliminary data.</text>
</comment>
<dbReference type="InterPro" id="IPR032179">
    <property type="entry name" value="Cry22Aa_Ig-like"/>
</dbReference>
<feature type="compositionally biased region" description="Polar residues" evidence="1">
    <location>
        <begin position="107"/>
        <end position="119"/>
    </location>
</feature>
<organism evidence="4 8">
    <name type="scientific">Blautia obeum</name>
    <dbReference type="NCBI Taxonomy" id="40520"/>
    <lineage>
        <taxon>Bacteria</taxon>
        <taxon>Bacillati</taxon>
        <taxon>Bacillota</taxon>
        <taxon>Clostridia</taxon>
        <taxon>Lachnospirales</taxon>
        <taxon>Lachnospiraceae</taxon>
        <taxon>Blautia</taxon>
    </lineage>
</organism>
<dbReference type="EMBL" id="QSJW01000002">
    <property type="protein sequence ID" value="RHE14915.1"/>
    <property type="molecule type" value="Genomic_DNA"/>
</dbReference>
<dbReference type="Proteomes" id="UP000283928">
    <property type="component" value="Unassembled WGS sequence"/>
</dbReference>